<feature type="compositionally biased region" description="Basic and acidic residues" evidence="1">
    <location>
        <begin position="179"/>
        <end position="191"/>
    </location>
</feature>
<dbReference type="Proteomes" id="UP000297245">
    <property type="component" value="Unassembled WGS sequence"/>
</dbReference>
<organism evidence="3 4">
    <name type="scientific">Dendrothele bispora (strain CBS 962.96)</name>
    <dbReference type="NCBI Taxonomy" id="1314807"/>
    <lineage>
        <taxon>Eukaryota</taxon>
        <taxon>Fungi</taxon>
        <taxon>Dikarya</taxon>
        <taxon>Basidiomycota</taxon>
        <taxon>Agaricomycotina</taxon>
        <taxon>Agaricomycetes</taxon>
        <taxon>Agaricomycetidae</taxon>
        <taxon>Agaricales</taxon>
        <taxon>Agaricales incertae sedis</taxon>
        <taxon>Dendrothele</taxon>
    </lineage>
</organism>
<evidence type="ECO:0000313" key="3">
    <source>
        <dbReference type="EMBL" id="THU93823.1"/>
    </source>
</evidence>
<feature type="region of interest" description="Disordered" evidence="1">
    <location>
        <begin position="574"/>
        <end position="596"/>
    </location>
</feature>
<dbReference type="Pfam" id="PF20149">
    <property type="entry name" value="DUF6532"/>
    <property type="match status" value="1"/>
</dbReference>
<reference evidence="3 4" key="1">
    <citation type="journal article" date="2019" name="Nat. Ecol. Evol.">
        <title>Megaphylogeny resolves global patterns of mushroom evolution.</title>
        <authorList>
            <person name="Varga T."/>
            <person name="Krizsan K."/>
            <person name="Foldi C."/>
            <person name="Dima B."/>
            <person name="Sanchez-Garcia M."/>
            <person name="Sanchez-Ramirez S."/>
            <person name="Szollosi G.J."/>
            <person name="Szarkandi J.G."/>
            <person name="Papp V."/>
            <person name="Albert L."/>
            <person name="Andreopoulos W."/>
            <person name="Angelini C."/>
            <person name="Antonin V."/>
            <person name="Barry K.W."/>
            <person name="Bougher N.L."/>
            <person name="Buchanan P."/>
            <person name="Buyck B."/>
            <person name="Bense V."/>
            <person name="Catcheside P."/>
            <person name="Chovatia M."/>
            <person name="Cooper J."/>
            <person name="Damon W."/>
            <person name="Desjardin D."/>
            <person name="Finy P."/>
            <person name="Geml J."/>
            <person name="Haridas S."/>
            <person name="Hughes K."/>
            <person name="Justo A."/>
            <person name="Karasinski D."/>
            <person name="Kautmanova I."/>
            <person name="Kiss B."/>
            <person name="Kocsube S."/>
            <person name="Kotiranta H."/>
            <person name="LaButti K.M."/>
            <person name="Lechner B.E."/>
            <person name="Liimatainen K."/>
            <person name="Lipzen A."/>
            <person name="Lukacs Z."/>
            <person name="Mihaltcheva S."/>
            <person name="Morgado L.N."/>
            <person name="Niskanen T."/>
            <person name="Noordeloos M.E."/>
            <person name="Ohm R.A."/>
            <person name="Ortiz-Santana B."/>
            <person name="Ovrebo C."/>
            <person name="Racz N."/>
            <person name="Riley R."/>
            <person name="Savchenko A."/>
            <person name="Shiryaev A."/>
            <person name="Soop K."/>
            <person name="Spirin V."/>
            <person name="Szebenyi C."/>
            <person name="Tomsovsky M."/>
            <person name="Tulloss R.E."/>
            <person name="Uehling J."/>
            <person name="Grigoriev I.V."/>
            <person name="Vagvolgyi C."/>
            <person name="Papp T."/>
            <person name="Martin F.M."/>
            <person name="Miettinen O."/>
            <person name="Hibbett D.S."/>
            <person name="Nagy L.G."/>
        </authorList>
    </citation>
    <scope>NUCLEOTIDE SEQUENCE [LARGE SCALE GENOMIC DNA]</scope>
    <source>
        <strain evidence="3 4">CBS 962.96</strain>
    </source>
</reference>
<dbReference type="InterPro" id="IPR045341">
    <property type="entry name" value="DUF6532"/>
</dbReference>
<keyword evidence="4" id="KW-1185">Reference proteome</keyword>
<evidence type="ECO:0000256" key="1">
    <source>
        <dbReference type="SAM" id="MobiDB-lite"/>
    </source>
</evidence>
<feature type="compositionally biased region" description="Polar residues" evidence="1">
    <location>
        <begin position="89"/>
        <end position="104"/>
    </location>
</feature>
<sequence>MPPQTSLQDLLKSKESPQTQLSPNEEEPLRPQREKKQAALQNKVWLHGQKRGTTEGASKDSNPKPPKSARTVPKPKSHVSPGSSGGQGTAITGNSSKSSAIMKQTRTSRNSTRRKTAPKSAVTPEIIEDNLEDQAADASDQEYEPDDYTAPSPSQLENDGSSLEENEDEEFDLDNTSIDQERAEVVKDVRAKPKRTRVVVGENDEQDFILPSNDDGKSDASSALDLSGLPDVDSDSSDAEIISVKRSAISSRDAKYEAEKPAVLPPQVAVSTNKKQKVKSSLNVAITNSNEATAQNSQASFNQGWPQETHMVLPDPGQRALSKQRQSPTIQAVLNEAILLTNGLFLFGNAFADGKEQLANCALGLKTACSNLKQQQILHRIERDDNYRKHLTNYIFGRVGHMRGEVKKVASSVVEGMYELMKLTVDERATLVKGLLDRLAYIFPLSNPRDPNTWRKNEPYRHPAIIAVLQKAFFKGPKSIGVRYHDNFTSVSQKDVSKEIPTAMLALAGVAIFAALKEWSSGFQVEEDFSAADFAEEYENHINMLNLKILRPDKSGREKYHALMAHLFRESNRRSGSVTSNTSQLPDIDFDGMADE</sequence>
<feature type="region of interest" description="Disordered" evidence="1">
    <location>
        <begin position="1"/>
        <end position="237"/>
    </location>
</feature>
<dbReference type="AlphaFoldDB" id="A0A4S8LXA6"/>
<feature type="compositionally biased region" description="Basic and acidic residues" evidence="1">
    <location>
        <begin position="27"/>
        <end position="37"/>
    </location>
</feature>
<dbReference type="EMBL" id="ML179238">
    <property type="protein sequence ID" value="THU93823.1"/>
    <property type="molecule type" value="Genomic_DNA"/>
</dbReference>
<proteinExistence type="predicted"/>
<feature type="compositionally biased region" description="Polar residues" evidence="1">
    <location>
        <begin position="574"/>
        <end position="585"/>
    </location>
</feature>
<protein>
    <recommendedName>
        <fullName evidence="2">DUF6532 domain-containing protein</fullName>
    </recommendedName>
</protein>
<evidence type="ECO:0000313" key="4">
    <source>
        <dbReference type="Proteomes" id="UP000297245"/>
    </source>
</evidence>
<feature type="compositionally biased region" description="Low complexity" evidence="1">
    <location>
        <begin position="219"/>
        <end position="229"/>
    </location>
</feature>
<gene>
    <name evidence="3" type="ORF">K435DRAFT_861119</name>
</gene>
<feature type="compositionally biased region" description="Acidic residues" evidence="1">
    <location>
        <begin position="162"/>
        <end position="173"/>
    </location>
</feature>
<name>A0A4S8LXA6_DENBC</name>
<accession>A0A4S8LXA6</accession>
<evidence type="ECO:0000259" key="2">
    <source>
        <dbReference type="Pfam" id="PF20149"/>
    </source>
</evidence>
<feature type="compositionally biased region" description="Acidic residues" evidence="1">
    <location>
        <begin position="126"/>
        <end position="147"/>
    </location>
</feature>
<feature type="domain" description="DUF6532" evidence="2">
    <location>
        <begin position="341"/>
        <end position="546"/>
    </location>
</feature>
<dbReference type="OrthoDB" id="3214739at2759"/>